<evidence type="ECO:0000259" key="8">
    <source>
        <dbReference type="Pfam" id="PF02602"/>
    </source>
</evidence>
<dbReference type="PANTHER" id="PTHR38042">
    <property type="entry name" value="UROPORPHYRINOGEN-III SYNTHASE, CHLOROPLASTIC"/>
    <property type="match status" value="1"/>
</dbReference>
<evidence type="ECO:0000313" key="9">
    <source>
        <dbReference type="EMBL" id="WIA13703.1"/>
    </source>
</evidence>
<dbReference type="EMBL" id="CP126211">
    <property type="protein sequence ID" value="WIA13703.1"/>
    <property type="molecule type" value="Genomic_DNA"/>
</dbReference>
<dbReference type="CDD" id="cd06578">
    <property type="entry name" value="HemD"/>
    <property type="match status" value="1"/>
</dbReference>
<name>A0ABY8TZ95_TETOB</name>
<evidence type="ECO:0000256" key="1">
    <source>
        <dbReference type="ARBA" id="ARBA00004772"/>
    </source>
</evidence>
<comment type="function">
    <text evidence="7">Catalyzes cyclization of the linear tetrapyrrole, hydroxymethylbilane, to the macrocyclic uroporphyrinogen III.</text>
</comment>
<keyword evidence="4 7" id="KW-0456">Lyase</keyword>
<evidence type="ECO:0000256" key="3">
    <source>
        <dbReference type="ARBA" id="ARBA00013109"/>
    </source>
</evidence>
<sequence length="288" mass="29731">MQCLRQQTLQPFRAHRQTSSRAVAVRVRCAAGAPTVVVTREHGKNGKLMAALSKHSIQCVELPLIEHAPGPDRDRLPGLLQAGAFDWVACTSPESAAVFLEGWRAAGSPKVRVAVVGGGTGEVLAAAGVTPEFTATKALGKALGKVMGAELPHIPGGSDVVLYPASVKASTDLQDSLAAAGFSVQRINTYNTIGISTVDQALLQQALAADVVTFGSPSAVKAWVALVGLQAASQKMNVCIGSTSARACGNVGLPADTIIFPDAPGIEEWARCVLQGLQKIGKLPAVVA</sequence>
<dbReference type="InterPro" id="IPR036108">
    <property type="entry name" value="4pyrrol_syn_uPrphyn_synt_sf"/>
</dbReference>
<accession>A0ABY8TZ95</accession>
<dbReference type="Gene3D" id="3.40.50.10090">
    <property type="match status" value="2"/>
</dbReference>
<dbReference type="InterPro" id="IPR039793">
    <property type="entry name" value="UROS/Hem4"/>
</dbReference>
<dbReference type="EC" id="4.2.1.75" evidence="3 7"/>
<proteinExistence type="inferred from homology"/>
<reference evidence="9 10" key="1">
    <citation type="submission" date="2023-05" db="EMBL/GenBank/DDBJ databases">
        <title>A 100% complete, gapless, phased diploid assembly of the Scenedesmus obliquus UTEX 3031 genome.</title>
        <authorList>
            <person name="Biondi T.C."/>
            <person name="Hanschen E.R."/>
            <person name="Kwon T."/>
            <person name="Eng W."/>
            <person name="Kruse C.P.S."/>
            <person name="Koehler S.I."/>
            <person name="Kunde Y."/>
            <person name="Gleasner C.D."/>
            <person name="You Mak K.T."/>
            <person name="Polle J."/>
            <person name="Hovde B.T."/>
            <person name="Starkenburg S.R."/>
        </authorList>
    </citation>
    <scope>NUCLEOTIDE SEQUENCE [LARGE SCALE GENOMIC DNA]</scope>
    <source>
        <strain evidence="9 10">DOE0152z</strain>
    </source>
</reference>
<feature type="domain" description="Tetrapyrrole biosynthesis uroporphyrinogen III synthase" evidence="8">
    <location>
        <begin position="48"/>
        <end position="258"/>
    </location>
</feature>
<dbReference type="Pfam" id="PF02602">
    <property type="entry name" value="HEM4"/>
    <property type="match status" value="1"/>
</dbReference>
<evidence type="ECO:0000256" key="2">
    <source>
        <dbReference type="ARBA" id="ARBA00008133"/>
    </source>
</evidence>
<dbReference type="PANTHER" id="PTHR38042:SF1">
    <property type="entry name" value="UROPORPHYRINOGEN-III SYNTHASE, CHLOROPLASTIC"/>
    <property type="match status" value="1"/>
</dbReference>
<evidence type="ECO:0000256" key="4">
    <source>
        <dbReference type="ARBA" id="ARBA00023239"/>
    </source>
</evidence>
<evidence type="ECO:0000256" key="6">
    <source>
        <dbReference type="ARBA" id="ARBA00048617"/>
    </source>
</evidence>
<evidence type="ECO:0000256" key="5">
    <source>
        <dbReference type="ARBA" id="ARBA00023244"/>
    </source>
</evidence>
<gene>
    <name evidence="9" type="ORF">OEZ85_007256</name>
</gene>
<evidence type="ECO:0000313" key="10">
    <source>
        <dbReference type="Proteomes" id="UP001244341"/>
    </source>
</evidence>
<keyword evidence="5 7" id="KW-0627">Porphyrin biosynthesis</keyword>
<comment type="pathway">
    <text evidence="1 7">Porphyrin-containing compound metabolism; protoporphyrin-IX biosynthesis; coproporphyrinogen-III from 5-aminolevulinate: step 3/4.</text>
</comment>
<dbReference type="Proteomes" id="UP001244341">
    <property type="component" value="Chromosome 4b"/>
</dbReference>
<dbReference type="InterPro" id="IPR003754">
    <property type="entry name" value="4pyrrol_synth_uPrphyn_synth"/>
</dbReference>
<dbReference type="SUPFAM" id="SSF69618">
    <property type="entry name" value="HemD-like"/>
    <property type="match status" value="1"/>
</dbReference>
<evidence type="ECO:0000256" key="7">
    <source>
        <dbReference type="RuleBase" id="RU366031"/>
    </source>
</evidence>
<comment type="catalytic activity">
    <reaction evidence="6 7">
        <text>hydroxymethylbilane = uroporphyrinogen III + H2O</text>
        <dbReference type="Rhea" id="RHEA:18965"/>
        <dbReference type="ChEBI" id="CHEBI:15377"/>
        <dbReference type="ChEBI" id="CHEBI:57308"/>
        <dbReference type="ChEBI" id="CHEBI:57845"/>
        <dbReference type="EC" id="4.2.1.75"/>
    </reaction>
</comment>
<protein>
    <recommendedName>
        <fullName evidence="3 7">Uroporphyrinogen-III synthase</fullName>
        <ecNumber evidence="3 7">4.2.1.75</ecNumber>
    </recommendedName>
</protein>
<keyword evidence="10" id="KW-1185">Reference proteome</keyword>
<organism evidence="9 10">
    <name type="scientific">Tetradesmus obliquus</name>
    <name type="common">Green alga</name>
    <name type="synonym">Acutodesmus obliquus</name>
    <dbReference type="NCBI Taxonomy" id="3088"/>
    <lineage>
        <taxon>Eukaryota</taxon>
        <taxon>Viridiplantae</taxon>
        <taxon>Chlorophyta</taxon>
        <taxon>core chlorophytes</taxon>
        <taxon>Chlorophyceae</taxon>
        <taxon>CS clade</taxon>
        <taxon>Sphaeropleales</taxon>
        <taxon>Scenedesmaceae</taxon>
        <taxon>Tetradesmus</taxon>
    </lineage>
</organism>
<comment type="similarity">
    <text evidence="2 7">Belongs to the uroporphyrinogen-III synthase family.</text>
</comment>